<dbReference type="InterPro" id="IPR052600">
    <property type="entry name" value="Nuc_rcpt_coact/corep"/>
</dbReference>
<dbReference type="SUPFAM" id="SSF54928">
    <property type="entry name" value="RNA-binding domain, RBD"/>
    <property type="match status" value="1"/>
</dbReference>
<dbReference type="SMART" id="SM00360">
    <property type="entry name" value="RRM"/>
    <property type="match status" value="1"/>
</dbReference>
<dbReference type="GO" id="GO:0003723">
    <property type="term" value="F:RNA binding"/>
    <property type="evidence" value="ECO:0007669"/>
    <property type="project" value="UniProtKB-UniRule"/>
</dbReference>
<sequence>MTNNPQLFSWAAADLDPLSPAPVHPPSPIVVPALQDQADTYLNISSISGNLMTSAGAPSAGALKANEQSHVPSITVHSDNSATTDTMDPRHVNLGNTDPDEAVNNVAEKAGTVSVGIHAEHMQDSETSQLNATEAEQDVSKSSESTHNSDTAHPVSDRVNVAVSAHETSPPISQTSPDAASVSCPSAISQPSHKLPKESQTVLDAVVSNVDNIQLSQSLREQPPANNNHHSGITSHAGYPASNIQALVDNITARAVDADADATHIPISEGTSSSMVLPQNSVLPPKPPVVPGPFFTQPYPAADEFLSPIPGVPQSSSMPLPLSNGLALGNYAGTIPGMVNSHASGMVIPALGSVPNYQATSASQSDSTYRSSSVDQLSSVEHQKKRWEAFLQDERKYVSEAKWDRFPEGSRIFIGRYLPPSPLSLILNSLAGNLSSERVSKKEVFNIFSKYGRLAQISLKQAYGFVQYHTIAEGQAAMDHLQGIDIRGKKINLEFSRAQKKDGEGSRSSRAKRDNDRQDVNRGRRDDYRPGRQTSPRRSDRRLPSYDGNMRGRSFRESSYSSDRRRSQSPGYSSRDSYRRRSPSPYPRYTSSVELDLPRRYGPEVPDVQFLLLQDVKRDFISWAQNAFVSQGLRVDVIFLNPQFPRDAVIQRQVMEGVHAVAELDFRAQEYGKIPLQVFDRSAGYHNVRFDQYQDLDPAIAAQLVARTKSQSQILPPPYHGSQYLPTQQYPPSTQGQYMPPSYPSQPYPSLAAPGPGGAPLDSATVHKILGSLNGQPSRQPPYSGGPPIDVNSLLATIGNHPHAPPSAQQSMGYAHPLPDMPRGSPHGTNSARHVQDIMTQLARYRQ</sequence>
<feature type="compositionally biased region" description="Polar residues" evidence="2">
    <location>
        <begin position="125"/>
        <end position="151"/>
    </location>
</feature>
<keyword evidence="5" id="KW-1185">Reference proteome</keyword>
<gene>
    <name evidence="4" type="ORF">FHL15_008416</name>
</gene>
<name>A0A553HRR6_9PEZI</name>
<dbReference type="InterPro" id="IPR012677">
    <property type="entry name" value="Nucleotide-bd_a/b_plait_sf"/>
</dbReference>
<evidence type="ECO:0000313" key="4">
    <source>
        <dbReference type="EMBL" id="TRX90641.1"/>
    </source>
</evidence>
<feature type="region of interest" description="Disordered" evidence="2">
    <location>
        <begin position="714"/>
        <end position="759"/>
    </location>
</feature>
<dbReference type="PROSITE" id="PS50102">
    <property type="entry name" value="RRM"/>
    <property type="match status" value="1"/>
</dbReference>
<feature type="compositionally biased region" description="Basic and acidic residues" evidence="2">
    <location>
        <begin position="495"/>
        <end position="530"/>
    </location>
</feature>
<dbReference type="AlphaFoldDB" id="A0A553HRR6"/>
<dbReference type="EMBL" id="VFLP01000053">
    <property type="protein sequence ID" value="TRX90641.1"/>
    <property type="molecule type" value="Genomic_DNA"/>
</dbReference>
<evidence type="ECO:0000256" key="2">
    <source>
        <dbReference type="SAM" id="MobiDB-lite"/>
    </source>
</evidence>
<evidence type="ECO:0000313" key="5">
    <source>
        <dbReference type="Proteomes" id="UP000319160"/>
    </source>
</evidence>
<dbReference type="OrthoDB" id="10044938at2759"/>
<feature type="compositionally biased region" description="Polar residues" evidence="2">
    <location>
        <begin position="166"/>
        <end position="198"/>
    </location>
</feature>
<keyword evidence="1" id="KW-0694">RNA-binding</keyword>
<organism evidence="4 5">
    <name type="scientific">Xylaria flabelliformis</name>
    <dbReference type="NCBI Taxonomy" id="2512241"/>
    <lineage>
        <taxon>Eukaryota</taxon>
        <taxon>Fungi</taxon>
        <taxon>Dikarya</taxon>
        <taxon>Ascomycota</taxon>
        <taxon>Pezizomycotina</taxon>
        <taxon>Sordariomycetes</taxon>
        <taxon>Xylariomycetidae</taxon>
        <taxon>Xylariales</taxon>
        <taxon>Xylariaceae</taxon>
        <taxon>Xylaria</taxon>
    </lineage>
</organism>
<comment type="caution">
    <text evidence="4">The sequence shown here is derived from an EMBL/GenBank/DDBJ whole genome shotgun (WGS) entry which is preliminary data.</text>
</comment>
<dbReference type="STRING" id="2512241.A0A553HRR6"/>
<accession>A0A553HRR6</accession>
<dbReference type="Pfam" id="PF13893">
    <property type="entry name" value="RRM_5"/>
    <property type="match status" value="1"/>
</dbReference>
<feature type="region of interest" description="Disordered" evidence="2">
    <location>
        <begin position="219"/>
        <end position="238"/>
    </location>
</feature>
<protein>
    <recommendedName>
        <fullName evidence="3">RRM domain-containing protein</fullName>
    </recommendedName>
</protein>
<dbReference type="Gene3D" id="3.30.70.330">
    <property type="match status" value="1"/>
</dbReference>
<feature type="region of interest" description="Disordered" evidence="2">
    <location>
        <begin position="122"/>
        <end position="198"/>
    </location>
</feature>
<feature type="compositionally biased region" description="Polar residues" evidence="2">
    <location>
        <begin position="75"/>
        <end position="86"/>
    </location>
</feature>
<feature type="region of interest" description="Disordered" evidence="2">
    <location>
        <begin position="75"/>
        <end position="101"/>
    </location>
</feature>
<reference evidence="5" key="1">
    <citation type="submission" date="2019-06" db="EMBL/GenBank/DDBJ databases">
        <title>Draft genome sequence of the griseofulvin-producing fungus Xylaria cubensis strain G536.</title>
        <authorList>
            <person name="Mead M.E."/>
            <person name="Raja H.A."/>
            <person name="Steenwyk J.L."/>
            <person name="Knowles S.L."/>
            <person name="Oberlies N.H."/>
            <person name="Rokas A."/>
        </authorList>
    </citation>
    <scope>NUCLEOTIDE SEQUENCE [LARGE SCALE GENOMIC DNA]</scope>
    <source>
        <strain evidence="5">G536</strain>
    </source>
</reference>
<dbReference type="Proteomes" id="UP000319160">
    <property type="component" value="Unassembled WGS sequence"/>
</dbReference>
<dbReference type="InterPro" id="IPR000504">
    <property type="entry name" value="RRM_dom"/>
</dbReference>
<feature type="domain" description="RRM" evidence="3">
    <location>
        <begin position="427"/>
        <end position="498"/>
    </location>
</feature>
<evidence type="ECO:0000256" key="1">
    <source>
        <dbReference type="PROSITE-ProRule" id="PRU00176"/>
    </source>
</evidence>
<feature type="compositionally biased region" description="Polar residues" evidence="2">
    <location>
        <begin position="219"/>
        <end position="234"/>
    </location>
</feature>
<dbReference type="InterPro" id="IPR035979">
    <property type="entry name" value="RBD_domain_sf"/>
</dbReference>
<feature type="compositionally biased region" description="Polar residues" evidence="2">
    <location>
        <begin position="724"/>
        <end position="734"/>
    </location>
</feature>
<dbReference type="PANTHER" id="PTHR23295:SF6">
    <property type="entry name" value="NEOSIN, ISOFORM A"/>
    <property type="match status" value="1"/>
</dbReference>
<evidence type="ECO:0000259" key="3">
    <source>
        <dbReference type="PROSITE" id="PS50102"/>
    </source>
</evidence>
<proteinExistence type="predicted"/>
<feature type="region of interest" description="Disordered" evidence="2">
    <location>
        <begin position="495"/>
        <end position="591"/>
    </location>
</feature>
<dbReference type="PANTHER" id="PTHR23295">
    <property type="entry name" value="NUCLEAR RECEPTOR COACTIVATOR 5-RELATED"/>
    <property type="match status" value="1"/>
</dbReference>